<evidence type="ECO:0000256" key="4">
    <source>
        <dbReference type="SAM" id="MobiDB-lite"/>
    </source>
</evidence>
<dbReference type="PRINTS" id="PR00081">
    <property type="entry name" value="GDHRDH"/>
</dbReference>
<keyword evidence="2 6" id="KW-0560">Oxidoreductase</keyword>
<dbReference type="Gene3D" id="3.40.50.720">
    <property type="entry name" value="NAD(P)-binding Rossmann-like Domain"/>
    <property type="match status" value="1"/>
</dbReference>
<dbReference type="PROSITE" id="PS00061">
    <property type="entry name" value="ADH_SHORT"/>
    <property type="match status" value="1"/>
</dbReference>
<dbReference type="InterPro" id="IPR036291">
    <property type="entry name" value="NAD(P)-bd_dom_sf"/>
</dbReference>
<evidence type="ECO:0000313" key="6">
    <source>
        <dbReference type="EMBL" id="TWU01383.1"/>
    </source>
</evidence>
<dbReference type="PRINTS" id="PR00080">
    <property type="entry name" value="SDRFAMILY"/>
</dbReference>
<comment type="caution">
    <text evidence="6">The sequence shown here is derived from an EMBL/GenBank/DDBJ whole genome shotgun (WGS) entry which is preliminary data.</text>
</comment>
<dbReference type="AlphaFoldDB" id="A0A5C6AMV4"/>
<keyword evidence="7" id="KW-1185">Reference proteome</keyword>
<proteinExistence type="inferred from homology"/>
<dbReference type="PANTHER" id="PTHR44196:SF1">
    <property type="entry name" value="DEHYDROGENASE_REDUCTASE SDR FAMILY MEMBER 7B"/>
    <property type="match status" value="1"/>
</dbReference>
<dbReference type="SMART" id="SM00822">
    <property type="entry name" value="PKS_KR"/>
    <property type="match status" value="1"/>
</dbReference>
<feature type="domain" description="Ketoreductase" evidence="5">
    <location>
        <begin position="11"/>
        <end position="196"/>
    </location>
</feature>
<evidence type="ECO:0000256" key="3">
    <source>
        <dbReference type="RuleBase" id="RU000363"/>
    </source>
</evidence>
<evidence type="ECO:0000313" key="7">
    <source>
        <dbReference type="Proteomes" id="UP000316213"/>
    </source>
</evidence>
<evidence type="ECO:0000256" key="1">
    <source>
        <dbReference type="ARBA" id="ARBA00006484"/>
    </source>
</evidence>
<protein>
    <submittedName>
        <fullName evidence="6">Putative oxidoreductase SadH</fullName>
        <ecNumber evidence="6">1.-.-.-</ecNumber>
    </submittedName>
</protein>
<dbReference type="RefSeq" id="WP_146576695.1">
    <property type="nucleotide sequence ID" value="NZ_SJPM01000002.1"/>
</dbReference>
<accession>A0A5C6AMV4</accession>
<dbReference type="InterPro" id="IPR057326">
    <property type="entry name" value="KR_dom"/>
</dbReference>
<comment type="similarity">
    <text evidence="1 3">Belongs to the short-chain dehydrogenases/reductases (SDR) family.</text>
</comment>
<dbReference type="InterPro" id="IPR002347">
    <property type="entry name" value="SDR_fam"/>
</dbReference>
<organism evidence="6 7">
    <name type="scientific">Neorhodopirellula pilleata</name>
    <dbReference type="NCBI Taxonomy" id="2714738"/>
    <lineage>
        <taxon>Bacteria</taxon>
        <taxon>Pseudomonadati</taxon>
        <taxon>Planctomycetota</taxon>
        <taxon>Planctomycetia</taxon>
        <taxon>Pirellulales</taxon>
        <taxon>Pirellulaceae</taxon>
        <taxon>Neorhodopirellula</taxon>
    </lineage>
</organism>
<reference evidence="6 7" key="1">
    <citation type="submission" date="2019-02" db="EMBL/GenBank/DDBJ databases">
        <title>Deep-cultivation of Planctomycetes and their phenomic and genomic characterization uncovers novel biology.</title>
        <authorList>
            <person name="Wiegand S."/>
            <person name="Jogler M."/>
            <person name="Boedeker C."/>
            <person name="Pinto D."/>
            <person name="Vollmers J."/>
            <person name="Rivas-Marin E."/>
            <person name="Kohn T."/>
            <person name="Peeters S.H."/>
            <person name="Heuer A."/>
            <person name="Rast P."/>
            <person name="Oberbeckmann S."/>
            <person name="Bunk B."/>
            <person name="Jeske O."/>
            <person name="Meyerdierks A."/>
            <person name="Storesund J.E."/>
            <person name="Kallscheuer N."/>
            <person name="Luecker S."/>
            <person name="Lage O.M."/>
            <person name="Pohl T."/>
            <person name="Merkel B.J."/>
            <person name="Hornburger P."/>
            <person name="Mueller R.-W."/>
            <person name="Bruemmer F."/>
            <person name="Labrenz M."/>
            <person name="Spormann A.M."/>
            <person name="Op Den Camp H."/>
            <person name="Overmann J."/>
            <person name="Amann R."/>
            <person name="Jetten M.S.M."/>
            <person name="Mascher T."/>
            <person name="Medema M.H."/>
            <person name="Devos D.P."/>
            <person name="Kaster A.-K."/>
            <person name="Ovreas L."/>
            <person name="Rohde M."/>
            <person name="Galperin M.Y."/>
            <person name="Jogler C."/>
        </authorList>
    </citation>
    <scope>NUCLEOTIDE SEQUENCE [LARGE SCALE GENOMIC DNA]</scope>
    <source>
        <strain evidence="6 7">Pla100</strain>
    </source>
</reference>
<sequence length="334" mass="35646">MNFRPKNLNEQTIVITGASSGIGLATAREAASQGAQVVLVSRDESALRQVVEELQGAGGDAIAVTADVGDPDAVNAIAESAIAKYGGFDTWVNNAGVSIYGLLDEVPVEDHRRLFETNFWGTVYGSLAALPHLKDNGGTLVNVGSVLSERAIPLQGMYSASKHAVKGFTDALRTEMMHAKLPVNVTLIKPSGIDTPYVEHARNYTHKAATLPAPVYDPSLVADGILSCATTYRRELTIGEQKAYEWLEATFPGLADRMIAQTSVGQQQLERPPRHAGDNLFSPPPVSDPQQRGEYTGYTMPISPYTSIAKHPLATLAILGGVLVGLGALTRVNR</sequence>
<dbReference type="GO" id="GO:0016491">
    <property type="term" value="F:oxidoreductase activity"/>
    <property type="evidence" value="ECO:0007669"/>
    <property type="project" value="UniProtKB-KW"/>
</dbReference>
<dbReference type="EMBL" id="SJPM01000002">
    <property type="protein sequence ID" value="TWU01383.1"/>
    <property type="molecule type" value="Genomic_DNA"/>
</dbReference>
<evidence type="ECO:0000256" key="2">
    <source>
        <dbReference type="ARBA" id="ARBA00023002"/>
    </source>
</evidence>
<name>A0A5C6AMV4_9BACT</name>
<dbReference type="Proteomes" id="UP000316213">
    <property type="component" value="Unassembled WGS sequence"/>
</dbReference>
<dbReference type="CDD" id="cd05360">
    <property type="entry name" value="SDR_c3"/>
    <property type="match status" value="1"/>
</dbReference>
<dbReference type="InterPro" id="IPR020904">
    <property type="entry name" value="Sc_DH/Rdtase_CS"/>
</dbReference>
<dbReference type="Pfam" id="PF00106">
    <property type="entry name" value="adh_short"/>
    <property type="match status" value="1"/>
</dbReference>
<feature type="region of interest" description="Disordered" evidence="4">
    <location>
        <begin position="263"/>
        <end position="295"/>
    </location>
</feature>
<gene>
    <name evidence="6" type="primary">sadH</name>
    <name evidence="6" type="ORF">Pla100_11100</name>
</gene>
<evidence type="ECO:0000259" key="5">
    <source>
        <dbReference type="SMART" id="SM00822"/>
    </source>
</evidence>
<dbReference type="EC" id="1.-.-.-" evidence="6"/>
<dbReference type="OrthoDB" id="9810734at2"/>
<dbReference type="NCBIfam" id="NF005495">
    <property type="entry name" value="PRK07109.1"/>
    <property type="match status" value="1"/>
</dbReference>
<dbReference type="PANTHER" id="PTHR44196">
    <property type="entry name" value="DEHYDROGENASE/REDUCTASE SDR FAMILY MEMBER 7B"/>
    <property type="match status" value="1"/>
</dbReference>
<dbReference type="SUPFAM" id="SSF51735">
    <property type="entry name" value="NAD(P)-binding Rossmann-fold domains"/>
    <property type="match status" value="1"/>
</dbReference>
<dbReference type="GO" id="GO:0016020">
    <property type="term" value="C:membrane"/>
    <property type="evidence" value="ECO:0007669"/>
    <property type="project" value="TreeGrafter"/>
</dbReference>